<name>A0ABN2ES23_9ACTN</name>
<evidence type="ECO:0000313" key="3">
    <source>
        <dbReference type="Proteomes" id="UP001500393"/>
    </source>
</evidence>
<proteinExistence type="predicted"/>
<organism evidence="2 3">
    <name type="scientific">Kribbella sancticallisti</name>
    <dbReference type="NCBI Taxonomy" id="460087"/>
    <lineage>
        <taxon>Bacteria</taxon>
        <taxon>Bacillati</taxon>
        <taxon>Actinomycetota</taxon>
        <taxon>Actinomycetes</taxon>
        <taxon>Propionibacteriales</taxon>
        <taxon>Kribbellaceae</taxon>
        <taxon>Kribbella</taxon>
    </lineage>
</organism>
<dbReference type="SUPFAM" id="SSF56112">
    <property type="entry name" value="Protein kinase-like (PK-like)"/>
    <property type="match status" value="1"/>
</dbReference>
<protein>
    <recommendedName>
        <fullName evidence="1">FHA domain-containing protein</fullName>
    </recommendedName>
</protein>
<gene>
    <name evidence="2" type="ORF">GCM10009789_79770</name>
</gene>
<reference evidence="2 3" key="1">
    <citation type="journal article" date="2019" name="Int. J. Syst. Evol. Microbiol.">
        <title>The Global Catalogue of Microorganisms (GCM) 10K type strain sequencing project: providing services to taxonomists for standard genome sequencing and annotation.</title>
        <authorList>
            <consortium name="The Broad Institute Genomics Platform"/>
            <consortium name="The Broad Institute Genome Sequencing Center for Infectious Disease"/>
            <person name="Wu L."/>
            <person name="Ma J."/>
        </authorList>
    </citation>
    <scope>NUCLEOTIDE SEQUENCE [LARGE SCALE GENOMIC DNA]</scope>
    <source>
        <strain evidence="2 3">JCM 14969</strain>
    </source>
</reference>
<dbReference type="Proteomes" id="UP001500393">
    <property type="component" value="Unassembled WGS sequence"/>
</dbReference>
<dbReference type="EMBL" id="BAAAOS010000064">
    <property type="protein sequence ID" value="GAA1613639.1"/>
    <property type="molecule type" value="Genomic_DNA"/>
</dbReference>
<feature type="domain" description="FHA" evidence="1">
    <location>
        <begin position="266"/>
        <end position="318"/>
    </location>
</feature>
<evidence type="ECO:0000259" key="1">
    <source>
        <dbReference type="PROSITE" id="PS50006"/>
    </source>
</evidence>
<dbReference type="InterPro" id="IPR011009">
    <property type="entry name" value="Kinase-like_dom_sf"/>
</dbReference>
<dbReference type="PROSITE" id="PS50006">
    <property type="entry name" value="FHA_DOMAIN"/>
    <property type="match status" value="1"/>
</dbReference>
<keyword evidence="3" id="KW-1185">Reference proteome</keyword>
<dbReference type="Pfam" id="PF01636">
    <property type="entry name" value="APH"/>
    <property type="match status" value="1"/>
</dbReference>
<dbReference type="Gene3D" id="3.90.1200.10">
    <property type="match status" value="1"/>
</dbReference>
<dbReference type="InterPro" id="IPR000253">
    <property type="entry name" value="FHA_dom"/>
</dbReference>
<evidence type="ECO:0000313" key="2">
    <source>
        <dbReference type="EMBL" id="GAA1613639.1"/>
    </source>
</evidence>
<dbReference type="InterPro" id="IPR002575">
    <property type="entry name" value="Aminoglycoside_PTrfase"/>
</dbReference>
<accession>A0ABN2ES23</accession>
<sequence length="363" mass="39872">MDPAVKDHLIDRLTDLFGPGWGWNLEEVHYDVSSPTTAGLFRVRFDGQRDPVFVKVLSSYHQWPMLDLLTDEFRELATSTDLWRYEADVYLDGLAYSLPSGLRLPKLHSVEMLDDDHLVMFLEDVQPAADDWDHERYGRAAELLGKLSARLTRNDALLAAAIRTPGKLTRLMHAGFVERFAIRPLLDESVWDHPLLAGSGLRQELAGLVSGLPALLDDLAQRPQLMSHGDACPQNLLIPADDPDGFVAIDWTLSGLVAAGDDLGQLLIGRAHSGQLGVEELAELRELVVERYHAGLVSEGRANVGVDDVRAGLDGSLVLRNAFLSVPLGILAEPVTDESAAFMSQRLELTRYLVELGAVSLSG</sequence>
<comment type="caution">
    <text evidence="2">The sequence shown here is derived from an EMBL/GenBank/DDBJ whole genome shotgun (WGS) entry which is preliminary data.</text>
</comment>
<dbReference type="RefSeq" id="WP_344221956.1">
    <property type="nucleotide sequence ID" value="NZ_BAAAOS010000064.1"/>
</dbReference>